<feature type="signal peptide" evidence="8">
    <location>
        <begin position="1"/>
        <end position="22"/>
    </location>
</feature>
<dbReference type="NCBIfam" id="TIGR04056">
    <property type="entry name" value="OMP_RagA_SusC"/>
    <property type="match status" value="1"/>
</dbReference>
<comment type="similarity">
    <text evidence="7">Belongs to the TonB-dependent receptor family.</text>
</comment>
<dbReference type="InterPro" id="IPR036942">
    <property type="entry name" value="Beta-barrel_TonB_sf"/>
</dbReference>
<dbReference type="EMBL" id="QJHL01000001">
    <property type="protein sequence ID" value="PXY46147.1"/>
    <property type="molecule type" value="Genomic_DNA"/>
</dbReference>
<evidence type="ECO:0000256" key="3">
    <source>
        <dbReference type="ARBA" id="ARBA00022452"/>
    </source>
</evidence>
<evidence type="ECO:0000256" key="8">
    <source>
        <dbReference type="SAM" id="SignalP"/>
    </source>
</evidence>
<keyword evidence="4 7" id="KW-0812">Transmembrane</keyword>
<dbReference type="Pfam" id="PF07715">
    <property type="entry name" value="Plug"/>
    <property type="match status" value="1"/>
</dbReference>
<reference evidence="10 11" key="1">
    <citation type="submission" date="2018-05" db="EMBL/GenBank/DDBJ databases">
        <title>Flavobacterium sp. strain IMCC34758, incomplete genome.</title>
        <authorList>
            <person name="Joung Y."/>
        </authorList>
    </citation>
    <scope>NUCLEOTIDE SEQUENCE [LARGE SCALE GENOMIC DNA]</scope>
    <source>
        <strain evidence="10 11">IMCC34758</strain>
    </source>
</reference>
<dbReference type="InterPro" id="IPR039426">
    <property type="entry name" value="TonB-dep_rcpt-like"/>
</dbReference>
<evidence type="ECO:0000313" key="11">
    <source>
        <dbReference type="Proteomes" id="UP000247681"/>
    </source>
</evidence>
<dbReference type="GO" id="GO:0009279">
    <property type="term" value="C:cell outer membrane"/>
    <property type="evidence" value="ECO:0007669"/>
    <property type="project" value="UniProtKB-SubCell"/>
</dbReference>
<dbReference type="Gene3D" id="2.40.170.20">
    <property type="entry name" value="TonB-dependent receptor, beta-barrel domain"/>
    <property type="match status" value="1"/>
</dbReference>
<evidence type="ECO:0000313" key="10">
    <source>
        <dbReference type="EMBL" id="PXY46147.1"/>
    </source>
</evidence>
<dbReference type="InterPro" id="IPR008969">
    <property type="entry name" value="CarboxyPept-like_regulatory"/>
</dbReference>
<dbReference type="Gene3D" id="2.60.40.1120">
    <property type="entry name" value="Carboxypeptidase-like, regulatory domain"/>
    <property type="match status" value="1"/>
</dbReference>
<dbReference type="Proteomes" id="UP000247681">
    <property type="component" value="Unassembled WGS sequence"/>
</dbReference>
<keyword evidence="6 7" id="KW-0998">Cell outer membrane</keyword>
<evidence type="ECO:0000256" key="6">
    <source>
        <dbReference type="ARBA" id="ARBA00023237"/>
    </source>
</evidence>
<comment type="subcellular location">
    <subcellularLocation>
        <location evidence="1 7">Cell outer membrane</location>
        <topology evidence="1 7">Multi-pass membrane protein</topology>
    </subcellularLocation>
</comment>
<keyword evidence="3 7" id="KW-1134">Transmembrane beta strand</keyword>
<evidence type="ECO:0000256" key="4">
    <source>
        <dbReference type="ARBA" id="ARBA00022692"/>
    </source>
</evidence>
<dbReference type="Gene3D" id="2.170.130.10">
    <property type="entry name" value="TonB-dependent receptor, plug domain"/>
    <property type="match status" value="1"/>
</dbReference>
<dbReference type="InterPro" id="IPR012910">
    <property type="entry name" value="Plug_dom"/>
</dbReference>
<dbReference type="PROSITE" id="PS52016">
    <property type="entry name" value="TONB_DEPENDENT_REC_3"/>
    <property type="match status" value="1"/>
</dbReference>
<dbReference type="InterPro" id="IPR037066">
    <property type="entry name" value="Plug_dom_sf"/>
</dbReference>
<sequence length="1018" mass="110684">MKKKLYLFSFLSIFMITLGINAQTTTPLIQSKLEGTVVDQTTNEPIIGASINIKGTTHGVQTDLDGKFYFQTGQKLPYTLIVSFVGYKTKELVVDGSPVRITLSADVQELTDVLIVGYGTQKKKDYTGSLSSIPTELKALPVLSVDRLLQGGISGAQVTQSSGQPGAGTSVRIRGGTSIIAGNEPLYVIDGFPVYNGDGAIDSGVTSGPSINPLSSLNPSEIESVDVLKDASATAIYGSRGANGVILITTKRGKKSQMAVTYDAYYGVQNVISTIPMLNAEQWGYLKNDALKDSGKAPLYTQEQLDQLGVGTNWQDEAFTEAPIQNHSISVTAGSDKTRLLVSGNYFKQEGVLINSGFDRYSGRLNIDHDFTDKFKFGLSLSGSITHADVAPDGVVQNILAMVPVVPVRDANGEFTVNSSYGAAVANPIATMTKQINETKTNRFLFNGFGEYKIIEGLTAKVSLGTDIIENKQNRYIPSTLYESPAGGSASKGSLSSLNWLNENTISYKKKFGEKHAFDILAGYTQQKTTSEVFRAGASNFASDEFTYNNLGSGTVITAPASSASEWSLQSYLARLNYGFDERYLFTFTVRADGSSRFGADNKWGTFPSAAFAWNISNESFLKDTEEISSLKLRLSAGLTGNQEISPYQSVARLSYYPYVFSNTLVPGFSPSSFENPNLGWEKTTQYNLGTDISLFNNRINLTADVYYKKTEDLLLEVPIPYSSGLESAFQNLGSVENKGVELSLKTLNFVGEFEWTSNLIYSANRNKVLSLGNGIDFFIPVNPATTTTPSGIVKVGEPLGSFYMYKFDGLYQEGDDFSASPLANTKAGSQKFKDLNNDGKITQADDRTVVGNSEPLFLLSFTNTFRYKNFDLVVFINSSYGNKIFNRSAADYELGTGFTGAYATLLDRWTPTNTDTRIHRAVEDPSAVLSDRYVEDGSYIRFKNISLGYTLPKKVASYLGLNSARVYVAGQNLITFTDYSGYDPEVNRNGQAALNSGVDVGIYPGTKTVLGGINVSF</sequence>
<feature type="chain" id="PRO_5015898351" evidence="8">
    <location>
        <begin position="23"/>
        <end position="1018"/>
    </location>
</feature>
<keyword evidence="5 7" id="KW-0472">Membrane</keyword>
<proteinExistence type="inferred from homology"/>
<protein>
    <submittedName>
        <fullName evidence="10">SusC/RagA family protein</fullName>
    </submittedName>
</protein>
<dbReference type="OrthoDB" id="9768177at2"/>
<dbReference type="Pfam" id="PF13715">
    <property type="entry name" value="CarbopepD_reg_2"/>
    <property type="match status" value="1"/>
</dbReference>
<evidence type="ECO:0000256" key="1">
    <source>
        <dbReference type="ARBA" id="ARBA00004571"/>
    </source>
</evidence>
<gene>
    <name evidence="10" type="ORF">DMB68_02880</name>
</gene>
<keyword evidence="8" id="KW-0732">Signal</keyword>
<dbReference type="RefSeq" id="WP_110345158.1">
    <property type="nucleotide sequence ID" value="NZ_QJHL01000001.1"/>
</dbReference>
<keyword evidence="2 7" id="KW-0813">Transport</keyword>
<dbReference type="InterPro" id="IPR023996">
    <property type="entry name" value="TonB-dep_OMP_SusC/RagA"/>
</dbReference>
<evidence type="ECO:0000259" key="9">
    <source>
        <dbReference type="Pfam" id="PF07715"/>
    </source>
</evidence>
<dbReference type="InterPro" id="IPR023997">
    <property type="entry name" value="TonB-dep_OMP_SusC/RagA_CS"/>
</dbReference>
<dbReference type="SUPFAM" id="SSF56935">
    <property type="entry name" value="Porins"/>
    <property type="match status" value="1"/>
</dbReference>
<evidence type="ECO:0000256" key="2">
    <source>
        <dbReference type="ARBA" id="ARBA00022448"/>
    </source>
</evidence>
<accession>A0A2V4C598</accession>
<comment type="caution">
    <text evidence="10">The sequence shown here is derived from an EMBL/GenBank/DDBJ whole genome shotgun (WGS) entry which is preliminary data.</text>
</comment>
<dbReference type="NCBIfam" id="TIGR04057">
    <property type="entry name" value="SusC_RagA_signa"/>
    <property type="match status" value="1"/>
</dbReference>
<name>A0A2V4C598_9FLAO</name>
<dbReference type="SUPFAM" id="SSF49464">
    <property type="entry name" value="Carboxypeptidase regulatory domain-like"/>
    <property type="match status" value="1"/>
</dbReference>
<dbReference type="AlphaFoldDB" id="A0A2V4C598"/>
<keyword evidence="11" id="KW-1185">Reference proteome</keyword>
<evidence type="ECO:0000256" key="5">
    <source>
        <dbReference type="ARBA" id="ARBA00023136"/>
    </source>
</evidence>
<feature type="domain" description="TonB-dependent receptor plug" evidence="9">
    <location>
        <begin position="123"/>
        <end position="245"/>
    </location>
</feature>
<evidence type="ECO:0000256" key="7">
    <source>
        <dbReference type="PROSITE-ProRule" id="PRU01360"/>
    </source>
</evidence>
<organism evidence="10 11">
    <name type="scientific">Flavobacterium hydrophilum</name>
    <dbReference type="NCBI Taxonomy" id="2211445"/>
    <lineage>
        <taxon>Bacteria</taxon>
        <taxon>Pseudomonadati</taxon>
        <taxon>Bacteroidota</taxon>
        <taxon>Flavobacteriia</taxon>
        <taxon>Flavobacteriales</taxon>
        <taxon>Flavobacteriaceae</taxon>
        <taxon>Flavobacterium</taxon>
    </lineage>
</organism>